<feature type="compositionally biased region" description="Polar residues" evidence="1">
    <location>
        <begin position="215"/>
        <end position="226"/>
    </location>
</feature>
<feature type="compositionally biased region" description="Low complexity" evidence="1">
    <location>
        <begin position="312"/>
        <end position="327"/>
    </location>
</feature>
<proteinExistence type="predicted"/>
<dbReference type="PANTHER" id="PTHR36182">
    <property type="entry name" value="PROTEIN, PUTATIVE (AFU_ORTHOLOGUE AFUA_6G10930)-RELATED"/>
    <property type="match status" value="1"/>
</dbReference>
<reference evidence="3 4" key="1">
    <citation type="journal article" date="2016" name="Genome Biol. Evol.">
        <title>Divergent and convergent evolution of fungal pathogenicity.</title>
        <authorList>
            <person name="Shang Y."/>
            <person name="Xiao G."/>
            <person name="Zheng P."/>
            <person name="Cen K."/>
            <person name="Zhan S."/>
            <person name="Wang C."/>
        </authorList>
    </citation>
    <scope>NUCLEOTIDE SEQUENCE [LARGE SCALE GENOMIC DNA]</scope>
    <source>
        <strain evidence="3 4">RCEF 2490</strain>
    </source>
</reference>
<dbReference type="PANTHER" id="PTHR36182:SF1">
    <property type="entry name" value="PROTEIN, PUTATIVE (AFU_ORTHOLOGUE AFUA_6G10930)-RELATED"/>
    <property type="match status" value="1"/>
</dbReference>
<dbReference type="OrthoDB" id="2342176at2759"/>
<name>A0A166RR56_9HYPO</name>
<feature type="compositionally biased region" description="Pro residues" evidence="1">
    <location>
        <begin position="297"/>
        <end position="311"/>
    </location>
</feature>
<feature type="compositionally biased region" description="Pro residues" evidence="1">
    <location>
        <begin position="263"/>
        <end position="274"/>
    </location>
</feature>
<dbReference type="Gene3D" id="2.70.50.70">
    <property type="match status" value="1"/>
</dbReference>
<evidence type="ECO:0000313" key="3">
    <source>
        <dbReference type="EMBL" id="OAA33415.1"/>
    </source>
</evidence>
<feature type="chain" id="PRO_5007879207" description="Extracellular protein" evidence="2">
    <location>
        <begin position="21"/>
        <end position="387"/>
    </location>
</feature>
<evidence type="ECO:0000256" key="2">
    <source>
        <dbReference type="SAM" id="SignalP"/>
    </source>
</evidence>
<evidence type="ECO:0000256" key="1">
    <source>
        <dbReference type="SAM" id="MobiDB-lite"/>
    </source>
</evidence>
<dbReference type="STRING" id="1081109.A0A166RR56"/>
<feature type="region of interest" description="Disordered" evidence="1">
    <location>
        <begin position="190"/>
        <end position="345"/>
    </location>
</feature>
<keyword evidence="2" id="KW-0732">Signal</keyword>
<gene>
    <name evidence="3" type="ORF">AAL_00880</name>
</gene>
<feature type="compositionally biased region" description="Low complexity" evidence="1">
    <location>
        <begin position="227"/>
        <end position="248"/>
    </location>
</feature>
<evidence type="ECO:0000313" key="4">
    <source>
        <dbReference type="Proteomes" id="UP000078544"/>
    </source>
</evidence>
<dbReference type="AlphaFoldDB" id="A0A166RR56"/>
<accession>A0A166RR56</accession>
<protein>
    <recommendedName>
        <fullName evidence="5">Extracellular protein</fullName>
    </recommendedName>
</protein>
<evidence type="ECO:0008006" key="5">
    <source>
        <dbReference type="Google" id="ProtNLM"/>
    </source>
</evidence>
<organism evidence="3 4">
    <name type="scientific">Moelleriella libera RCEF 2490</name>
    <dbReference type="NCBI Taxonomy" id="1081109"/>
    <lineage>
        <taxon>Eukaryota</taxon>
        <taxon>Fungi</taxon>
        <taxon>Dikarya</taxon>
        <taxon>Ascomycota</taxon>
        <taxon>Pezizomycotina</taxon>
        <taxon>Sordariomycetes</taxon>
        <taxon>Hypocreomycetidae</taxon>
        <taxon>Hypocreales</taxon>
        <taxon>Clavicipitaceae</taxon>
        <taxon>Moelleriella</taxon>
    </lineage>
</organism>
<feature type="signal peptide" evidence="2">
    <location>
        <begin position="1"/>
        <end position="20"/>
    </location>
</feature>
<sequence>MQTLVTAALAVISLTCLAQAHMQMSDPPPLLSKWNKYTTSQDYDMTSPLHADGSNFPCKGHLNVLGTSQAQPVAQWTPGQSYSIRLTGGASHNGGSCQVSLSLDDGKSWKAIHSYVGNCPITGDSQFEFTLPGDTPSGSMLFAWTWFNKVGNREMYMNCAVINVLGGMSRKRRGTAESIASRPDMFVANVGNGCGTSEGKDVMFPDPGPDVDMDSTGTAPPTGNCNAASSGPSSGDAAEAPSSAAPQPSEEPEDDVLQSSAQPDPPAVVQPPNAPLRFTNDTMPAYGGQNSTMAPAPASPPADDAPPPPRTTEPAEPAPTSGPASGSQCMPGSYQCATSPSSGGQGWEVCDVSGTWMYAGDCGSDQVCKFDAANGSPYCVAPDFQFP</sequence>
<dbReference type="EMBL" id="AZGY01000001">
    <property type="protein sequence ID" value="OAA33415.1"/>
    <property type="molecule type" value="Genomic_DNA"/>
</dbReference>
<keyword evidence="4" id="KW-1185">Reference proteome</keyword>
<comment type="caution">
    <text evidence="3">The sequence shown here is derived from an EMBL/GenBank/DDBJ whole genome shotgun (WGS) entry which is preliminary data.</text>
</comment>
<dbReference type="Proteomes" id="UP000078544">
    <property type="component" value="Unassembled WGS sequence"/>
</dbReference>